<evidence type="ECO:0000259" key="3">
    <source>
        <dbReference type="Pfam" id="PF00535"/>
    </source>
</evidence>
<evidence type="ECO:0000313" key="4">
    <source>
        <dbReference type="EMBL" id="KAA4093285.1"/>
    </source>
</evidence>
<dbReference type="InterPro" id="IPR001173">
    <property type="entry name" value="Glyco_trans_2-like"/>
</dbReference>
<dbReference type="PANTHER" id="PTHR22916:SF51">
    <property type="entry name" value="GLYCOSYLTRANSFERASE EPSH-RELATED"/>
    <property type="match status" value="1"/>
</dbReference>
<reference evidence="4 5" key="1">
    <citation type="journal article" date="2019" name="Nat. Med.">
        <title>A library of human gut bacterial isolates paired with longitudinal multiomics data enables mechanistic microbiome research.</title>
        <authorList>
            <person name="Poyet M."/>
            <person name="Groussin M."/>
            <person name="Gibbons S.M."/>
            <person name="Avila-Pacheco J."/>
            <person name="Jiang X."/>
            <person name="Kearney S.M."/>
            <person name="Perrotta A.R."/>
            <person name="Berdy B."/>
            <person name="Zhao S."/>
            <person name="Lieberman T.D."/>
            <person name="Swanson P.K."/>
            <person name="Smith M."/>
            <person name="Roesemann S."/>
            <person name="Alexander J.E."/>
            <person name="Rich S.A."/>
            <person name="Livny J."/>
            <person name="Vlamakis H."/>
            <person name="Clish C."/>
            <person name="Bullock K."/>
            <person name="Deik A."/>
            <person name="Scott J."/>
            <person name="Pierce K.A."/>
            <person name="Xavier R.J."/>
            <person name="Alm E.J."/>
        </authorList>
    </citation>
    <scope>NUCLEOTIDE SEQUENCE [LARGE SCALE GENOMIC DNA]</scope>
    <source>
        <strain evidence="4 5">BIOML-A134</strain>
    </source>
</reference>
<dbReference type="InterPro" id="IPR029044">
    <property type="entry name" value="Nucleotide-diphossugar_trans"/>
</dbReference>
<keyword evidence="1" id="KW-0328">Glycosyltransferase</keyword>
<feature type="domain" description="Glycosyltransferase 2-like" evidence="3">
    <location>
        <begin position="7"/>
        <end position="105"/>
    </location>
</feature>
<evidence type="ECO:0000256" key="1">
    <source>
        <dbReference type="ARBA" id="ARBA00022676"/>
    </source>
</evidence>
<dbReference type="EMBL" id="VWKB01000029">
    <property type="protein sequence ID" value="KAA4093285.1"/>
    <property type="molecule type" value="Genomic_DNA"/>
</dbReference>
<dbReference type="PANTHER" id="PTHR22916">
    <property type="entry name" value="GLYCOSYLTRANSFERASE"/>
    <property type="match status" value="1"/>
</dbReference>
<dbReference type="GO" id="GO:0016758">
    <property type="term" value="F:hexosyltransferase activity"/>
    <property type="evidence" value="ECO:0007669"/>
    <property type="project" value="UniProtKB-ARBA"/>
</dbReference>
<comment type="caution">
    <text evidence="4">The sequence shown here is derived from an EMBL/GenBank/DDBJ whole genome shotgun (WGS) entry which is preliminary data.</text>
</comment>
<dbReference type="SUPFAM" id="SSF53448">
    <property type="entry name" value="Nucleotide-diphospho-sugar transferases"/>
    <property type="match status" value="1"/>
</dbReference>
<accession>A0A6L3FV10</accession>
<dbReference type="CDD" id="cd00761">
    <property type="entry name" value="Glyco_tranf_GTA_type"/>
    <property type="match status" value="1"/>
</dbReference>
<sequence>MEDKSVSIIIPVYNAESTLKRCIDSIIKQSYKQWTLILVNDGSTDDSQTICHNYEVRDNRILLLNKENGGVSSARNLGIRTAQTDYLIFVDSDDFLEKNCIENLLVGADCDISFINTARYSLDTETVCGMMTNIVENKCYKKLTGGGVKSNDIFSAGIPFAKLYKTSIIKGHNICFDERIKNHEDHLFFFDYLLHCDSMYLCSEIGYYWTFRKNSNSLSHTIPSSRNMLIAAEGFMKRYPALFEHFNVYDQDYISRVTTEYGVGSYRSACYSLYYYKTPKIDRLTFLKEQVPVMRRLYNKYGYAPNNKKHKLIFIFLCLPIPVRIKDVLLSRVW</sequence>
<organism evidence="4 5">
    <name type="scientific">Bacteroides ovatus</name>
    <dbReference type="NCBI Taxonomy" id="28116"/>
    <lineage>
        <taxon>Bacteria</taxon>
        <taxon>Pseudomonadati</taxon>
        <taxon>Bacteroidota</taxon>
        <taxon>Bacteroidia</taxon>
        <taxon>Bacteroidales</taxon>
        <taxon>Bacteroidaceae</taxon>
        <taxon>Bacteroides</taxon>
    </lineage>
</organism>
<dbReference type="AlphaFoldDB" id="A0A6L3FV10"/>
<dbReference type="Gene3D" id="3.90.550.10">
    <property type="entry name" value="Spore Coat Polysaccharide Biosynthesis Protein SpsA, Chain A"/>
    <property type="match status" value="1"/>
</dbReference>
<evidence type="ECO:0000256" key="2">
    <source>
        <dbReference type="ARBA" id="ARBA00022679"/>
    </source>
</evidence>
<dbReference type="Pfam" id="PF00535">
    <property type="entry name" value="Glycos_transf_2"/>
    <property type="match status" value="1"/>
</dbReference>
<gene>
    <name evidence="4" type="ORF">F3D66_20050</name>
</gene>
<evidence type="ECO:0000313" key="5">
    <source>
        <dbReference type="Proteomes" id="UP000473905"/>
    </source>
</evidence>
<keyword evidence="5" id="KW-1185">Reference proteome</keyword>
<dbReference type="Proteomes" id="UP000473905">
    <property type="component" value="Unassembled WGS sequence"/>
</dbReference>
<name>A0A6L3FV10_BACOV</name>
<keyword evidence="2 4" id="KW-0808">Transferase</keyword>
<proteinExistence type="predicted"/>
<protein>
    <submittedName>
        <fullName evidence="4">Glycosyltransferase family 2 protein</fullName>
    </submittedName>
</protein>